<dbReference type="Proteomes" id="UP001499843">
    <property type="component" value="Unassembled WGS sequence"/>
</dbReference>
<dbReference type="InterPro" id="IPR020846">
    <property type="entry name" value="MFS_dom"/>
</dbReference>
<evidence type="ECO:0000256" key="6">
    <source>
        <dbReference type="SAM" id="MobiDB-lite"/>
    </source>
</evidence>
<feature type="transmembrane region" description="Helical" evidence="7">
    <location>
        <begin position="61"/>
        <end position="80"/>
    </location>
</feature>
<feature type="transmembrane region" description="Helical" evidence="7">
    <location>
        <begin position="153"/>
        <end position="172"/>
    </location>
</feature>
<feature type="transmembrane region" description="Helical" evidence="7">
    <location>
        <begin position="29"/>
        <end position="49"/>
    </location>
</feature>
<dbReference type="PANTHER" id="PTHR42718">
    <property type="entry name" value="MAJOR FACILITATOR SUPERFAMILY MULTIDRUG TRANSPORTER MFSC"/>
    <property type="match status" value="1"/>
</dbReference>
<dbReference type="InterPro" id="IPR011701">
    <property type="entry name" value="MFS"/>
</dbReference>
<evidence type="ECO:0000313" key="9">
    <source>
        <dbReference type="EMBL" id="GAA2209099.1"/>
    </source>
</evidence>
<feature type="transmembrane region" description="Helical" evidence="7">
    <location>
        <begin position="355"/>
        <end position="374"/>
    </location>
</feature>
<keyword evidence="2" id="KW-0813">Transport</keyword>
<evidence type="ECO:0000256" key="2">
    <source>
        <dbReference type="ARBA" id="ARBA00022448"/>
    </source>
</evidence>
<keyword evidence="10" id="KW-1185">Reference proteome</keyword>
<keyword evidence="5 7" id="KW-0472">Membrane</keyword>
<keyword evidence="3 7" id="KW-0812">Transmembrane</keyword>
<dbReference type="Pfam" id="PF07690">
    <property type="entry name" value="MFS_1"/>
    <property type="match status" value="1"/>
</dbReference>
<gene>
    <name evidence="9" type="ORF">GCM10009850_045570</name>
</gene>
<evidence type="ECO:0000256" key="4">
    <source>
        <dbReference type="ARBA" id="ARBA00022989"/>
    </source>
</evidence>
<organism evidence="9 10">
    <name type="scientific">Nonomuraea monospora</name>
    <dbReference type="NCBI Taxonomy" id="568818"/>
    <lineage>
        <taxon>Bacteria</taxon>
        <taxon>Bacillati</taxon>
        <taxon>Actinomycetota</taxon>
        <taxon>Actinomycetes</taxon>
        <taxon>Streptosporangiales</taxon>
        <taxon>Streptosporangiaceae</taxon>
        <taxon>Nonomuraea</taxon>
    </lineage>
</organism>
<evidence type="ECO:0000256" key="7">
    <source>
        <dbReference type="SAM" id="Phobius"/>
    </source>
</evidence>
<feature type="transmembrane region" description="Helical" evidence="7">
    <location>
        <begin position="331"/>
        <end position="349"/>
    </location>
</feature>
<evidence type="ECO:0000256" key="3">
    <source>
        <dbReference type="ARBA" id="ARBA00022692"/>
    </source>
</evidence>
<sequence>MIAFALTLNLSAGNVILPAVERDLGITSAVSRWVVLGYALATVAFIPVAGRVGRRAGVRRALVWGVGGFGVVSVVCALAPEVVTLLAGRLVLAAFAALLTILTAVLAVSGPGGKAGAGASRGGHVGGLAVAAVCATLGGFAGAAAGGGLVSPLGWRALLLLPVPLCLLALTARLPDTQTSPPATPTTSPTTTSLAATSPTTTSPAATSPATPASAASASAGPSRAAVPSTAISPTATLANANANADTDTDTDTDSTLPALPARALTLLTTTLLSTIDALMIVLSPFFLFQGQVMQAPLPLVGLTVMGLPAGLMAGAILATRLTARIGPRPVTVTGALLAALGLALLLPLSPTWSAAEVALRLAVVGAGMGLSAAPAHSMIMTDETPVRPATHLQFGRTLGYVLGATLAATLWAAEGFARAGVATALLPALGSAAVAALSLIPYRSMTTRRPSLQRPGAPWTPTRSRV</sequence>
<comment type="caution">
    <text evidence="9">The sequence shown here is derived from an EMBL/GenBank/DDBJ whole genome shotgun (WGS) entry which is preliminary data.</text>
</comment>
<feature type="region of interest" description="Disordered" evidence="6">
    <location>
        <begin position="176"/>
        <end position="228"/>
    </location>
</feature>
<feature type="compositionally biased region" description="Low complexity" evidence="6">
    <location>
        <begin position="179"/>
        <end position="228"/>
    </location>
</feature>
<dbReference type="PANTHER" id="PTHR42718:SF9">
    <property type="entry name" value="MAJOR FACILITATOR SUPERFAMILY MULTIDRUG TRANSPORTER MFSC"/>
    <property type="match status" value="1"/>
</dbReference>
<evidence type="ECO:0000256" key="1">
    <source>
        <dbReference type="ARBA" id="ARBA00004651"/>
    </source>
</evidence>
<feature type="transmembrane region" description="Helical" evidence="7">
    <location>
        <begin position="300"/>
        <end position="319"/>
    </location>
</feature>
<feature type="transmembrane region" description="Helical" evidence="7">
    <location>
        <begin position="86"/>
        <end position="108"/>
    </location>
</feature>
<dbReference type="SUPFAM" id="SSF103473">
    <property type="entry name" value="MFS general substrate transporter"/>
    <property type="match status" value="1"/>
</dbReference>
<feature type="transmembrane region" description="Helical" evidence="7">
    <location>
        <begin position="128"/>
        <end position="147"/>
    </location>
</feature>
<name>A0ABP5PBS3_9ACTN</name>
<proteinExistence type="predicted"/>
<accession>A0ABP5PBS3</accession>
<feature type="transmembrane region" description="Helical" evidence="7">
    <location>
        <begin position="420"/>
        <end position="441"/>
    </location>
</feature>
<protein>
    <recommendedName>
        <fullName evidence="8">Major facilitator superfamily (MFS) profile domain-containing protein</fullName>
    </recommendedName>
</protein>
<comment type="subcellular location">
    <subcellularLocation>
        <location evidence="1">Cell membrane</location>
        <topology evidence="1">Multi-pass membrane protein</topology>
    </subcellularLocation>
</comment>
<dbReference type="EMBL" id="BAAAQX010000011">
    <property type="protein sequence ID" value="GAA2209099.1"/>
    <property type="molecule type" value="Genomic_DNA"/>
</dbReference>
<keyword evidence="4 7" id="KW-1133">Transmembrane helix</keyword>
<dbReference type="PROSITE" id="PS50850">
    <property type="entry name" value="MFS"/>
    <property type="match status" value="1"/>
</dbReference>
<feature type="transmembrane region" description="Helical" evidence="7">
    <location>
        <begin position="395"/>
        <end position="414"/>
    </location>
</feature>
<reference evidence="10" key="1">
    <citation type="journal article" date="2019" name="Int. J. Syst. Evol. Microbiol.">
        <title>The Global Catalogue of Microorganisms (GCM) 10K type strain sequencing project: providing services to taxonomists for standard genome sequencing and annotation.</title>
        <authorList>
            <consortium name="The Broad Institute Genomics Platform"/>
            <consortium name="The Broad Institute Genome Sequencing Center for Infectious Disease"/>
            <person name="Wu L."/>
            <person name="Ma J."/>
        </authorList>
    </citation>
    <scope>NUCLEOTIDE SEQUENCE [LARGE SCALE GENOMIC DNA]</scope>
    <source>
        <strain evidence="10">JCM 16114</strain>
    </source>
</reference>
<evidence type="ECO:0000256" key="5">
    <source>
        <dbReference type="ARBA" id="ARBA00023136"/>
    </source>
</evidence>
<dbReference type="InterPro" id="IPR036259">
    <property type="entry name" value="MFS_trans_sf"/>
</dbReference>
<dbReference type="Gene3D" id="1.20.1250.20">
    <property type="entry name" value="MFS general substrate transporter like domains"/>
    <property type="match status" value="1"/>
</dbReference>
<feature type="domain" description="Major facilitator superfamily (MFS) profile" evidence="8">
    <location>
        <begin position="1"/>
        <end position="448"/>
    </location>
</feature>
<evidence type="ECO:0000313" key="10">
    <source>
        <dbReference type="Proteomes" id="UP001499843"/>
    </source>
</evidence>
<evidence type="ECO:0000259" key="8">
    <source>
        <dbReference type="PROSITE" id="PS50850"/>
    </source>
</evidence>
<feature type="transmembrane region" description="Helical" evidence="7">
    <location>
        <begin position="265"/>
        <end position="288"/>
    </location>
</feature>